<keyword evidence="2" id="KW-1185">Reference proteome</keyword>
<reference evidence="1 2" key="1">
    <citation type="journal article" date="2015" name="Genome Biol.">
        <title>Comparative genomics of Steinernema reveals deeply conserved gene regulatory networks.</title>
        <authorList>
            <person name="Dillman A.R."/>
            <person name="Macchietto M."/>
            <person name="Porter C.F."/>
            <person name="Rogers A."/>
            <person name="Williams B."/>
            <person name="Antoshechkin I."/>
            <person name="Lee M.M."/>
            <person name="Goodwin Z."/>
            <person name="Lu X."/>
            <person name="Lewis E.E."/>
            <person name="Goodrich-Blair H."/>
            <person name="Stock S.P."/>
            <person name="Adams B.J."/>
            <person name="Sternberg P.W."/>
            <person name="Mortazavi A."/>
        </authorList>
    </citation>
    <scope>NUCLEOTIDE SEQUENCE [LARGE SCALE GENOMIC DNA]</scope>
    <source>
        <strain evidence="1 2">ALL</strain>
    </source>
</reference>
<evidence type="ECO:0000313" key="2">
    <source>
        <dbReference type="Proteomes" id="UP000298663"/>
    </source>
</evidence>
<reference evidence="1 2" key="2">
    <citation type="journal article" date="2019" name="G3 (Bethesda)">
        <title>Hybrid Assembly of the Genome of the Entomopathogenic Nematode Steinernema carpocapsae Identifies the X-Chromosome.</title>
        <authorList>
            <person name="Serra L."/>
            <person name="Macchietto M."/>
            <person name="Macias-Munoz A."/>
            <person name="McGill C.J."/>
            <person name="Rodriguez I.M."/>
            <person name="Rodriguez B."/>
            <person name="Murad R."/>
            <person name="Mortazavi A."/>
        </authorList>
    </citation>
    <scope>NUCLEOTIDE SEQUENCE [LARGE SCALE GENOMIC DNA]</scope>
    <source>
        <strain evidence="1 2">ALL</strain>
    </source>
</reference>
<protein>
    <submittedName>
        <fullName evidence="1">Uncharacterized protein</fullName>
    </submittedName>
</protein>
<dbReference type="EMBL" id="AZBU02000012">
    <property type="protein sequence ID" value="TKR59823.1"/>
    <property type="molecule type" value="Genomic_DNA"/>
</dbReference>
<accession>A0A4U5LUN5</accession>
<proteinExistence type="predicted"/>
<comment type="caution">
    <text evidence="1">The sequence shown here is derived from an EMBL/GenBank/DDBJ whole genome shotgun (WGS) entry which is preliminary data.</text>
</comment>
<name>A0A4U5LUN5_STECR</name>
<sequence>MPILPFATSSGIERPPLDFNLLTREQFDLLEPRANYSLLPIRMRAVIDLKALNIARPRRWRTSSRFKVRRRNKTHSRSSTTTSKWLRVKHDSAYGTAQSCLLINTYIKKALLESIFLYIRGPGIPPDVNDLEDRDCQFQSLDSIRRLVFKEIKAGLIAAWFAIHKTQKTTLPRF</sequence>
<evidence type="ECO:0000313" key="1">
    <source>
        <dbReference type="EMBL" id="TKR59823.1"/>
    </source>
</evidence>
<organism evidence="1 2">
    <name type="scientific">Steinernema carpocapsae</name>
    <name type="common">Entomopathogenic nematode</name>
    <dbReference type="NCBI Taxonomy" id="34508"/>
    <lineage>
        <taxon>Eukaryota</taxon>
        <taxon>Metazoa</taxon>
        <taxon>Ecdysozoa</taxon>
        <taxon>Nematoda</taxon>
        <taxon>Chromadorea</taxon>
        <taxon>Rhabditida</taxon>
        <taxon>Tylenchina</taxon>
        <taxon>Panagrolaimomorpha</taxon>
        <taxon>Strongyloidoidea</taxon>
        <taxon>Steinernematidae</taxon>
        <taxon>Steinernema</taxon>
    </lineage>
</organism>
<dbReference type="AlphaFoldDB" id="A0A4U5LUN5"/>
<gene>
    <name evidence="1" type="ORF">L596_029439</name>
</gene>
<dbReference type="Proteomes" id="UP000298663">
    <property type="component" value="Unassembled WGS sequence"/>
</dbReference>